<dbReference type="AlphaFoldDB" id="A0A2T7ECE9"/>
<proteinExistence type="predicted"/>
<organism evidence="2 3">
    <name type="scientific">Panicum hallii var. hallii</name>
    <dbReference type="NCBI Taxonomy" id="1504633"/>
    <lineage>
        <taxon>Eukaryota</taxon>
        <taxon>Viridiplantae</taxon>
        <taxon>Streptophyta</taxon>
        <taxon>Embryophyta</taxon>
        <taxon>Tracheophyta</taxon>
        <taxon>Spermatophyta</taxon>
        <taxon>Magnoliopsida</taxon>
        <taxon>Liliopsida</taxon>
        <taxon>Poales</taxon>
        <taxon>Poaceae</taxon>
        <taxon>PACMAD clade</taxon>
        <taxon>Panicoideae</taxon>
        <taxon>Panicodae</taxon>
        <taxon>Paniceae</taxon>
        <taxon>Panicinae</taxon>
        <taxon>Panicum</taxon>
        <taxon>Panicum sect. Panicum</taxon>
    </lineage>
</organism>
<protein>
    <recommendedName>
        <fullName evidence="1">F-box domain-containing protein</fullName>
    </recommendedName>
</protein>
<name>A0A2T7ECE9_9POAL</name>
<dbReference type="Gramene" id="PUZ65510">
    <property type="protein sequence ID" value="PUZ65510"/>
    <property type="gene ID" value="GQ55_3G229000"/>
</dbReference>
<dbReference type="InterPro" id="IPR053781">
    <property type="entry name" value="F-box_AtFBL13-like"/>
</dbReference>
<evidence type="ECO:0000313" key="3">
    <source>
        <dbReference type="Proteomes" id="UP000244336"/>
    </source>
</evidence>
<accession>A0A2T7ECE9</accession>
<dbReference type="InterPro" id="IPR036047">
    <property type="entry name" value="F-box-like_dom_sf"/>
</dbReference>
<dbReference type="SUPFAM" id="SSF81383">
    <property type="entry name" value="F-box domain"/>
    <property type="match status" value="1"/>
</dbReference>
<dbReference type="Proteomes" id="UP000244336">
    <property type="component" value="Chromosome 3"/>
</dbReference>
<reference evidence="2 3" key="1">
    <citation type="submission" date="2018-04" db="EMBL/GenBank/DDBJ databases">
        <title>WGS assembly of Panicum hallii var. hallii HAL2.</title>
        <authorList>
            <person name="Lovell J."/>
            <person name="Jenkins J."/>
            <person name="Lowry D."/>
            <person name="Mamidi S."/>
            <person name="Sreedasyam A."/>
            <person name="Weng X."/>
            <person name="Barry K."/>
            <person name="Bonette J."/>
            <person name="Campitelli B."/>
            <person name="Daum C."/>
            <person name="Gordon S."/>
            <person name="Gould B."/>
            <person name="Lipzen A."/>
            <person name="MacQueen A."/>
            <person name="Palacio-Mejia J."/>
            <person name="Plott C."/>
            <person name="Shakirov E."/>
            <person name="Shu S."/>
            <person name="Yoshinaga Y."/>
            <person name="Zane M."/>
            <person name="Rokhsar D."/>
            <person name="Grimwood J."/>
            <person name="Schmutz J."/>
            <person name="Juenger T."/>
        </authorList>
    </citation>
    <scope>NUCLEOTIDE SEQUENCE [LARGE SCALE GENOMIC DNA]</scope>
    <source>
        <strain evidence="3">cv. HAL2</strain>
    </source>
</reference>
<feature type="domain" description="F-box" evidence="1">
    <location>
        <begin position="19"/>
        <end position="55"/>
    </location>
</feature>
<gene>
    <name evidence="2" type="ORF">GQ55_3G229000</name>
</gene>
<dbReference type="PANTHER" id="PTHR34223">
    <property type="entry name" value="OS11G0201299 PROTEIN"/>
    <property type="match status" value="1"/>
</dbReference>
<evidence type="ECO:0000259" key="1">
    <source>
        <dbReference type="PROSITE" id="PS50181"/>
    </source>
</evidence>
<dbReference type="PROSITE" id="PS50181">
    <property type="entry name" value="FBOX"/>
    <property type="match status" value="1"/>
</dbReference>
<dbReference type="OrthoDB" id="585419at2759"/>
<dbReference type="InterPro" id="IPR053197">
    <property type="entry name" value="F-box_SCFL_complex_component"/>
</dbReference>
<dbReference type="Pfam" id="PF00646">
    <property type="entry name" value="F-box"/>
    <property type="match status" value="1"/>
</dbReference>
<dbReference type="InterPro" id="IPR001810">
    <property type="entry name" value="F-box_dom"/>
</dbReference>
<dbReference type="CDD" id="cd22160">
    <property type="entry name" value="F-box_AtFBL13-like"/>
    <property type="match status" value="1"/>
</dbReference>
<dbReference type="Gene3D" id="1.20.1280.50">
    <property type="match status" value="1"/>
</dbReference>
<keyword evidence="3" id="KW-1185">Reference proteome</keyword>
<sequence length="392" mass="44173">MPPARRGKRGKKAPMESAGSSIDALPDGVLQHILGFLPAWDAVRTCVLARRWRDLWMFATGLRIIGNDDDDLEGLRESVDHLLLTRGIAPLETCELRFDGIADEFSDGDVIRVNLWFRHAIRCQVRVLLLLLTQQSQHFDLHDLHLVSRHLMELELVGVQHWKLAADDCDSSLVKRIISKSLKRLSITACVFSESFHTHIHSPSLVSLLLDDNWYNTPVLESIPSLVDASIRVVDRSVDSCEDCDSGDCNSCNGIIHDNSNCILLEGLSKAKNLALIAESKTFIFKMDLKWCPTFSKMKTLLLSDYWCVALDLDAITCILKNSPLLEKLTLELCSKGSDHKMEMKGNYIPVQETTAISEHLKIIVVKCDVVDEKVYKVLKLLSTCNIRFSFE</sequence>
<dbReference type="EMBL" id="CM009751">
    <property type="protein sequence ID" value="PUZ65510.1"/>
    <property type="molecule type" value="Genomic_DNA"/>
</dbReference>
<dbReference type="PANTHER" id="PTHR34223:SF107">
    <property type="entry name" value="F-BOX DOMAIN-CONTAINING PROTEIN"/>
    <property type="match status" value="1"/>
</dbReference>
<evidence type="ECO:0000313" key="2">
    <source>
        <dbReference type="EMBL" id="PUZ65510.1"/>
    </source>
</evidence>